<feature type="compositionally biased region" description="Basic residues" evidence="1">
    <location>
        <begin position="62"/>
        <end position="73"/>
    </location>
</feature>
<evidence type="ECO:0000259" key="2">
    <source>
        <dbReference type="PROSITE" id="PS50053"/>
    </source>
</evidence>
<evidence type="ECO:0000256" key="1">
    <source>
        <dbReference type="SAM" id="MobiDB-lite"/>
    </source>
</evidence>
<organism evidence="3">
    <name type="scientific">Rhizophora mucronata</name>
    <name type="common">Asiatic mangrove</name>
    <dbReference type="NCBI Taxonomy" id="61149"/>
    <lineage>
        <taxon>Eukaryota</taxon>
        <taxon>Viridiplantae</taxon>
        <taxon>Streptophyta</taxon>
        <taxon>Embryophyta</taxon>
        <taxon>Tracheophyta</taxon>
        <taxon>Spermatophyta</taxon>
        <taxon>Magnoliopsida</taxon>
        <taxon>eudicotyledons</taxon>
        <taxon>Gunneridae</taxon>
        <taxon>Pentapetalae</taxon>
        <taxon>rosids</taxon>
        <taxon>fabids</taxon>
        <taxon>Malpighiales</taxon>
        <taxon>Rhizophoraceae</taxon>
        <taxon>Rhizophora</taxon>
    </lineage>
</organism>
<feature type="region of interest" description="Disordered" evidence="1">
    <location>
        <begin position="44"/>
        <end position="73"/>
    </location>
</feature>
<dbReference type="InterPro" id="IPR029071">
    <property type="entry name" value="Ubiquitin-like_domsf"/>
</dbReference>
<proteinExistence type="predicted"/>
<sequence>MSRKDSQDQRLIFAGKQLQDRRTQAEYKVQKHWTLDLTLGIRGETNKNKKNKKKMYTQLQRSSRRKRRRSLRF</sequence>
<reference evidence="3" key="1">
    <citation type="submission" date="2018-02" db="EMBL/GenBank/DDBJ databases">
        <title>Rhizophora mucronata_Transcriptome.</title>
        <authorList>
            <person name="Meera S.P."/>
            <person name="Sreeshan A."/>
            <person name="Augustine A."/>
        </authorList>
    </citation>
    <scope>NUCLEOTIDE SEQUENCE</scope>
    <source>
        <tissue evidence="3">Leaf</tissue>
    </source>
</reference>
<dbReference type="PROSITE" id="PS50053">
    <property type="entry name" value="UBIQUITIN_2"/>
    <property type="match status" value="1"/>
</dbReference>
<dbReference type="Gene3D" id="3.10.20.90">
    <property type="entry name" value="Phosphatidylinositol 3-kinase Catalytic Subunit, Chain A, domain 1"/>
    <property type="match status" value="1"/>
</dbReference>
<dbReference type="Pfam" id="PF00240">
    <property type="entry name" value="ubiquitin"/>
    <property type="match status" value="1"/>
</dbReference>
<dbReference type="InterPro" id="IPR000626">
    <property type="entry name" value="Ubiquitin-like_dom"/>
</dbReference>
<protein>
    <submittedName>
        <fullName evidence="3">Ubiquitin-40S ribosomal protein S27a-like</fullName>
    </submittedName>
</protein>
<accession>A0A2P2PUG9</accession>
<keyword evidence="3" id="KW-0687">Ribonucleoprotein</keyword>
<dbReference type="SUPFAM" id="SSF54236">
    <property type="entry name" value="Ubiquitin-like"/>
    <property type="match status" value="1"/>
</dbReference>
<name>A0A2P2PUG9_RHIMU</name>
<evidence type="ECO:0000313" key="3">
    <source>
        <dbReference type="EMBL" id="MBX58269.1"/>
    </source>
</evidence>
<dbReference type="EMBL" id="GGEC01077785">
    <property type="protein sequence ID" value="MBX58269.1"/>
    <property type="molecule type" value="Transcribed_RNA"/>
</dbReference>
<dbReference type="AlphaFoldDB" id="A0A2P2PUG9"/>
<keyword evidence="3" id="KW-0689">Ribosomal protein</keyword>
<dbReference type="GO" id="GO:0005840">
    <property type="term" value="C:ribosome"/>
    <property type="evidence" value="ECO:0007669"/>
    <property type="project" value="UniProtKB-KW"/>
</dbReference>
<feature type="domain" description="Ubiquitin-like" evidence="2">
    <location>
        <begin position="8"/>
        <end position="44"/>
    </location>
</feature>